<accession>A0A162LP24</accession>
<name>A0A162LP24_CORFA</name>
<keyword evidence="4" id="KW-1185">Reference proteome</keyword>
<evidence type="ECO:0000313" key="4">
    <source>
        <dbReference type="Proteomes" id="UP000076744"/>
    </source>
</evidence>
<comment type="caution">
    <text evidence="3">The sequence shown here is derived from an EMBL/GenBank/DDBJ whole genome shotgun (WGS) entry which is preliminary data.</text>
</comment>
<gene>
    <name evidence="3" type="ORF">ISF_00465</name>
</gene>
<dbReference type="Proteomes" id="UP000076744">
    <property type="component" value="Unassembled WGS sequence"/>
</dbReference>
<dbReference type="EMBL" id="AZHB01000001">
    <property type="protein sequence ID" value="OAA73564.1"/>
    <property type="molecule type" value="Genomic_DNA"/>
</dbReference>
<reference evidence="3 4" key="1">
    <citation type="journal article" date="2016" name="Genome Biol. Evol.">
        <title>Divergent and convergent evolution of fungal pathogenicity.</title>
        <authorList>
            <person name="Shang Y."/>
            <person name="Xiao G."/>
            <person name="Zheng P."/>
            <person name="Cen K."/>
            <person name="Zhan S."/>
            <person name="Wang C."/>
        </authorList>
    </citation>
    <scope>NUCLEOTIDE SEQUENCE [LARGE SCALE GENOMIC DNA]</scope>
    <source>
        <strain evidence="3 4">ARSEF 2679</strain>
    </source>
</reference>
<proteinExistence type="predicted"/>
<evidence type="ECO:0000256" key="2">
    <source>
        <dbReference type="SAM" id="SignalP"/>
    </source>
</evidence>
<sequence>MPRLANLAALLAAVAPALTTAALSDGQYTETIGPQELGSTTIDGTMVYSMNHCSIVHSTQCHTSLSTAGPAPTTTGSAPGYSSSSSSEPPAPSYGQPDTSSDASSVPTTTTDGAENTTTPGPEESVTTGTGTTTTTTEEAATSTSKVPDVPTGAAVMGAPAILGNVLVAAALAAVAV</sequence>
<feature type="region of interest" description="Disordered" evidence="1">
    <location>
        <begin position="63"/>
        <end position="151"/>
    </location>
</feature>
<feature type="signal peptide" evidence="2">
    <location>
        <begin position="1"/>
        <end position="21"/>
    </location>
</feature>
<feature type="compositionally biased region" description="Low complexity" evidence="1">
    <location>
        <begin position="108"/>
        <end position="145"/>
    </location>
</feature>
<feature type="compositionally biased region" description="Polar residues" evidence="1">
    <location>
        <begin position="96"/>
        <end position="107"/>
    </location>
</feature>
<evidence type="ECO:0000313" key="3">
    <source>
        <dbReference type="EMBL" id="OAA73564.1"/>
    </source>
</evidence>
<dbReference type="OrthoDB" id="5103851at2759"/>
<feature type="chain" id="PRO_5007837220" evidence="2">
    <location>
        <begin position="22"/>
        <end position="177"/>
    </location>
</feature>
<dbReference type="RefSeq" id="XP_018708522.1">
    <property type="nucleotide sequence ID" value="XM_018844072.1"/>
</dbReference>
<dbReference type="AlphaFoldDB" id="A0A162LP24"/>
<dbReference type="GeneID" id="30016757"/>
<feature type="compositionally biased region" description="Low complexity" evidence="1">
    <location>
        <begin position="63"/>
        <end position="88"/>
    </location>
</feature>
<evidence type="ECO:0000256" key="1">
    <source>
        <dbReference type="SAM" id="MobiDB-lite"/>
    </source>
</evidence>
<keyword evidence="2" id="KW-0732">Signal</keyword>
<protein>
    <submittedName>
        <fullName evidence="3">Uncharacterized protein</fullName>
    </submittedName>
</protein>
<organism evidence="3 4">
    <name type="scientific">Cordyceps fumosorosea (strain ARSEF 2679)</name>
    <name type="common">Isaria fumosorosea</name>
    <dbReference type="NCBI Taxonomy" id="1081104"/>
    <lineage>
        <taxon>Eukaryota</taxon>
        <taxon>Fungi</taxon>
        <taxon>Dikarya</taxon>
        <taxon>Ascomycota</taxon>
        <taxon>Pezizomycotina</taxon>
        <taxon>Sordariomycetes</taxon>
        <taxon>Hypocreomycetidae</taxon>
        <taxon>Hypocreales</taxon>
        <taxon>Cordycipitaceae</taxon>
        <taxon>Cordyceps</taxon>
    </lineage>
</organism>